<dbReference type="GO" id="GO:0003919">
    <property type="term" value="F:FMN adenylyltransferase activity"/>
    <property type="evidence" value="ECO:0007669"/>
    <property type="project" value="UniProtKB-UniRule"/>
</dbReference>
<reference evidence="17" key="1">
    <citation type="submission" date="2019-04" db="EMBL/GenBank/DDBJ databases">
        <authorList>
            <consortium name="Science for Life Laboratories"/>
        </authorList>
    </citation>
    <scope>NUCLEOTIDE SEQUENCE</scope>
    <source>
        <strain evidence="17">MBLW1</strain>
    </source>
</reference>
<evidence type="ECO:0000256" key="11">
    <source>
        <dbReference type="ARBA" id="ARBA00022840"/>
    </source>
</evidence>
<dbReference type="FunFam" id="3.40.50.620:FF:000021">
    <property type="entry name" value="Riboflavin biosynthesis protein"/>
    <property type="match status" value="1"/>
</dbReference>
<evidence type="ECO:0000313" key="17">
    <source>
        <dbReference type="EMBL" id="VIP04830.1"/>
    </source>
</evidence>
<dbReference type="Proteomes" id="UP000464378">
    <property type="component" value="Chromosome"/>
</dbReference>
<dbReference type="FunCoup" id="A0A6C2YSY7">
    <property type="interactions" value="354"/>
</dbReference>
<dbReference type="Pfam" id="PF06574">
    <property type="entry name" value="FAD_syn"/>
    <property type="match status" value="1"/>
</dbReference>
<dbReference type="EMBL" id="LR593887">
    <property type="protein sequence ID" value="VTS07020.1"/>
    <property type="molecule type" value="Genomic_DNA"/>
</dbReference>
<feature type="domain" description="Riboflavin kinase" evidence="16">
    <location>
        <begin position="185"/>
        <end position="308"/>
    </location>
</feature>
<comment type="pathway">
    <text evidence="3 15">Cofactor biosynthesis; FMN biosynthesis; FMN from riboflavin (ATP route): step 1/1.</text>
</comment>
<keyword evidence="8 15" id="KW-0547">Nucleotide-binding</keyword>
<keyword evidence="4 15" id="KW-0285">Flavoprotein</keyword>
<evidence type="ECO:0000256" key="1">
    <source>
        <dbReference type="ARBA" id="ARBA00002121"/>
    </source>
</evidence>
<evidence type="ECO:0000259" key="16">
    <source>
        <dbReference type="SMART" id="SM00904"/>
    </source>
</evidence>
<evidence type="ECO:0000256" key="8">
    <source>
        <dbReference type="ARBA" id="ARBA00022741"/>
    </source>
</evidence>
<sequence length="313" mass="34778">MAGISLSWHDRPPDSFRQGAVSIGNFDGVHLGHRALIAQLQQLTQLRGGPVVMVTFHPHPLALLAPDSLPIPLMTLRQRTETLRQAGADAVWVLPTERDLLALDAPAFFHAILRDRLHAHSVVEGFNFRFGNRRAGDMNTLRQLCEQSEMDCREVAPILDDGEAISSSRIRQALLRGEIEPANRWLGQPYRLSGKVVSGAQRGRNLGFPTANLAEVETLIPAVGVYAVRAWVDNRPYAAAANIGPNPTFGESERKLEVHLLDFQGNLYDRTLEIEFIAYLRATRPFAGIEALLEQLRLDIAQARHLVPLESRS</sequence>
<dbReference type="RefSeq" id="WP_162659857.1">
    <property type="nucleotide sequence ID" value="NZ_LR593887.1"/>
</dbReference>
<dbReference type="Gene3D" id="3.40.50.620">
    <property type="entry name" value="HUPs"/>
    <property type="match status" value="1"/>
</dbReference>
<comment type="similarity">
    <text evidence="15">Belongs to the ribF family.</text>
</comment>
<dbReference type="InterPro" id="IPR015864">
    <property type="entry name" value="FAD_synthase"/>
</dbReference>
<evidence type="ECO:0000256" key="10">
    <source>
        <dbReference type="ARBA" id="ARBA00022827"/>
    </source>
</evidence>
<dbReference type="PIRSF" id="PIRSF004491">
    <property type="entry name" value="FAD_Synth"/>
    <property type="match status" value="1"/>
</dbReference>
<dbReference type="PANTHER" id="PTHR22749">
    <property type="entry name" value="RIBOFLAVIN KINASE/FMN ADENYLYLTRANSFERASE"/>
    <property type="match status" value="1"/>
</dbReference>
<keyword evidence="12" id="KW-0511">Multifunctional enzyme</keyword>
<gene>
    <name evidence="17" type="ORF">GMBLW1_43630</name>
</gene>
<dbReference type="SMART" id="SM00904">
    <property type="entry name" value="Flavokinase"/>
    <property type="match status" value="1"/>
</dbReference>
<dbReference type="SUPFAM" id="SSF52374">
    <property type="entry name" value="Nucleotidylyl transferase"/>
    <property type="match status" value="1"/>
</dbReference>
<keyword evidence="10 15" id="KW-0274">FAD</keyword>
<evidence type="ECO:0000256" key="15">
    <source>
        <dbReference type="PIRNR" id="PIRNR004491"/>
    </source>
</evidence>
<keyword evidence="5 15" id="KW-0288">FMN</keyword>
<dbReference type="Gene3D" id="2.40.30.30">
    <property type="entry name" value="Riboflavin kinase-like"/>
    <property type="match status" value="1"/>
</dbReference>
<comment type="pathway">
    <text evidence="2 15">Cofactor biosynthesis; FAD biosynthesis; FAD from FMN: step 1/1.</text>
</comment>
<dbReference type="GO" id="GO:0009398">
    <property type="term" value="P:FMN biosynthetic process"/>
    <property type="evidence" value="ECO:0007669"/>
    <property type="project" value="UniProtKB-UniRule"/>
</dbReference>
<dbReference type="InParanoid" id="A0A6C2YSY7"/>
<evidence type="ECO:0000256" key="5">
    <source>
        <dbReference type="ARBA" id="ARBA00022643"/>
    </source>
</evidence>
<evidence type="ECO:0000256" key="7">
    <source>
        <dbReference type="ARBA" id="ARBA00022695"/>
    </source>
</evidence>
<dbReference type="NCBIfam" id="TIGR00083">
    <property type="entry name" value="ribF"/>
    <property type="match status" value="1"/>
</dbReference>
<dbReference type="GO" id="GO:0006747">
    <property type="term" value="P:FAD biosynthetic process"/>
    <property type="evidence" value="ECO:0007669"/>
    <property type="project" value="UniProtKB-UniRule"/>
</dbReference>
<dbReference type="EC" id="2.7.1.26" evidence="15"/>
<dbReference type="GO" id="GO:0005524">
    <property type="term" value="F:ATP binding"/>
    <property type="evidence" value="ECO:0007669"/>
    <property type="project" value="UniProtKB-UniRule"/>
</dbReference>
<dbReference type="GO" id="GO:0008531">
    <property type="term" value="F:riboflavin kinase activity"/>
    <property type="evidence" value="ECO:0007669"/>
    <property type="project" value="UniProtKB-UniRule"/>
</dbReference>
<dbReference type="NCBIfam" id="NF004162">
    <property type="entry name" value="PRK05627.1-5"/>
    <property type="match status" value="1"/>
</dbReference>
<dbReference type="AlphaFoldDB" id="A0A6C2YSY7"/>
<protein>
    <recommendedName>
        <fullName evidence="15">Riboflavin biosynthesis protein</fullName>
    </recommendedName>
    <domain>
        <recommendedName>
            <fullName evidence="15">Riboflavin kinase</fullName>
            <ecNumber evidence="15">2.7.1.26</ecNumber>
        </recommendedName>
        <alternativeName>
            <fullName evidence="15">Flavokinase</fullName>
        </alternativeName>
    </domain>
    <domain>
        <recommendedName>
            <fullName evidence="15">FMN adenylyltransferase</fullName>
            <ecNumber evidence="15">2.7.7.2</ecNumber>
        </recommendedName>
        <alternativeName>
            <fullName evidence="15">FAD pyrophosphorylase</fullName>
        </alternativeName>
        <alternativeName>
            <fullName evidence="15">FAD synthase</fullName>
        </alternativeName>
    </domain>
</protein>
<comment type="catalytic activity">
    <reaction evidence="14 15">
        <text>FMN + ATP + H(+) = FAD + diphosphate</text>
        <dbReference type="Rhea" id="RHEA:17237"/>
        <dbReference type="ChEBI" id="CHEBI:15378"/>
        <dbReference type="ChEBI" id="CHEBI:30616"/>
        <dbReference type="ChEBI" id="CHEBI:33019"/>
        <dbReference type="ChEBI" id="CHEBI:57692"/>
        <dbReference type="ChEBI" id="CHEBI:58210"/>
        <dbReference type="EC" id="2.7.7.2"/>
    </reaction>
</comment>
<dbReference type="SUPFAM" id="SSF82114">
    <property type="entry name" value="Riboflavin kinase-like"/>
    <property type="match status" value="1"/>
</dbReference>
<keyword evidence="7 15" id="KW-0548">Nucleotidyltransferase</keyword>
<dbReference type="KEGG" id="tim:GMBLW1_43630"/>
<dbReference type="PANTHER" id="PTHR22749:SF6">
    <property type="entry name" value="RIBOFLAVIN KINASE"/>
    <property type="match status" value="1"/>
</dbReference>
<dbReference type="InterPro" id="IPR023468">
    <property type="entry name" value="Riboflavin_kinase"/>
</dbReference>
<name>A0A6C2YSY7_9BACT</name>
<evidence type="ECO:0000256" key="13">
    <source>
        <dbReference type="ARBA" id="ARBA00047880"/>
    </source>
</evidence>
<dbReference type="EMBL" id="LR586016">
    <property type="protein sequence ID" value="VIP04830.1"/>
    <property type="molecule type" value="Genomic_DNA"/>
</dbReference>
<proteinExistence type="inferred from homology"/>
<keyword evidence="18" id="KW-1185">Reference proteome</keyword>
<comment type="function">
    <text evidence="1">Catalyzes the phosphorylation of riboflavin to FMN followed by the adenylation of FMN to FAD.</text>
</comment>
<organism evidence="17">
    <name type="scientific">Tuwongella immobilis</name>
    <dbReference type="NCBI Taxonomy" id="692036"/>
    <lineage>
        <taxon>Bacteria</taxon>
        <taxon>Pseudomonadati</taxon>
        <taxon>Planctomycetota</taxon>
        <taxon>Planctomycetia</taxon>
        <taxon>Gemmatales</taxon>
        <taxon>Gemmataceae</taxon>
        <taxon>Tuwongella</taxon>
    </lineage>
</organism>
<dbReference type="InterPro" id="IPR002606">
    <property type="entry name" value="Riboflavin_kinase_bac"/>
</dbReference>
<evidence type="ECO:0000256" key="9">
    <source>
        <dbReference type="ARBA" id="ARBA00022777"/>
    </source>
</evidence>
<dbReference type="GO" id="GO:0009231">
    <property type="term" value="P:riboflavin biosynthetic process"/>
    <property type="evidence" value="ECO:0007669"/>
    <property type="project" value="InterPro"/>
</dbReference>
<dbReference type="UniPathway" id="UPA00276">
    <property type="reaction ID" value="UER00406"/>
</dbReference>
<dbReference type="EC" id="2.7.7.2" evidence="15"/>
<dbReference type="FunFam" id="2.40.30.30:FF:000003">
    <property type="entry name" value="Riboflavin biosynthesis protein"/>
    <property type="match status" value="1"/>
</dbReference>
<accession>A0A6C2YSY7</accession>
<keyword evidence="11 15" id="KW-0067">ATP-binding</keyword>
<evidence type="ECO:0000313" key="18">
    <source>
        <dbReference type="Proteomes" id="UP000464378"/>
    </source>
</evidence>
<dbReference type="InterPro" id="IPR023465">
    <property type="entry name" value="Riboflavin_kinase_dom_sf"/>
</dbReference>
<dbReference type="UniPathway" id="UPA00277">
    <property type="reaction ID" value="UER00407"/>
</dbReference>
<evidence type="ECO:0000256" key="4">
    <source>
        <dbReference type="ARBA" id="ARBA00022630"/>
    </source>
</evidence>
<evidence type="ECO:0000256" key="14">
    <source>
        <dbReference type="ARBA" id="ARBA00049494"/>
    </source>
</evidence>
<dbReference type="InterPro" id="IPR014729">
    <property type="entry name" value="Rossmann-like_a/b/a_fold"/>
</dbReference>
<comment type="catalytic activity">
    <reaction evidence="13 15">
        <text>riboflavin + ATP = FMN + ADP + H(+)</text>
        <dbReference type="Rhea" id="RHEA:14357"/>
        <dbReference type="ChEBI" id="CHEBI:15378"/>
        <dbReference type="ChEBI" id="CHEBI:30616"/>
        <dbReference type="ChEBI" id="CHEBI:57986"/>
        <dbReference type="ChEBI" id="CHEBI:58210"/>
        <dbReference type="ChEBI" id="CHEBI:456216"/>
        <dbReference type="EC" id="2.7.1.26"/>
    </reaction>
</comment>
<evidence type="ECO:0000256" key="3">
    <source>
        <dbReference type="ARBA" id="ARBA00005201"/>
    </source>
</evidence>
<dbReference type="Pfam" id="PF01687">
    <property type="entry name" value="Flavokinase"/>
    <property type="match status" value="1"/>
</dbReference>
<keyword evidence="9 15" id="KW-0418">Kinase</keyword>
<keyword evidence="6 15" id="KW-0808">Transferase</keyword>
<dbReference type="InterPro" id="IPR015865">
    <property type="entry name" value="Riboflavin_kinase_bac/euk"/>
</dbReference>
<evidence type="ECO:0000256" key="12">
    <source>
        <dbReference type="ARBA" id="ARBA00023268"/>
    </source>
</evidence>
<evidence type="ECO:0000256" key="6">
    <source>
        <dbReference type="ARBA" id="ARBA00022679"/>
    </source>
</evidence>
<dbReference type="CDD" id="cd02064">
    <property type="entry name" value="FAD_synthetase_N"/>
    <property type="match status" value="1"/>
</dbReference>
<dbReference type="NCBIfam" id="NF004160">
    <property type="entry name" value="PRK05627.1-3"/>
    <property type="match status" value="1"/>
</dbReference>
<evidence type="ECO:0000256" key="2">
    <source>
        <dbReference type="ARBA" id="ARBA00004726"/>
    </source>
</evidence>